<accession>A0ABS7UC17</accession>
<sequence>MIIDFTAEPERLTTPFESWCAAMGIHPEALGAWDLYESSAPTAAAS</sequence>
<evidence type="ECO:0000313" key="2">
    <source>
        <dbReference type="Proteomes" id="UP000780875"/>
    </source>
</evidence>
<keyword evidence="2" id="KW-1185">Reference proteome</keyword>
<dbReference type="Proteomes" id="UP000780875">
    <property type="component" value="Unassembled WGS sequence"/>
</dbReference>
<protein>
    <submittedName>
        <fullName evidence="1">Uncharacterized protein</fullName>
    </submittedName>
</protein>
<organism evidence="1 2">
    <name type="scientific">Nocardioides mangrovi</name>
    <dbReference type="NCBI Taxonomy" id="2874580"/>
    <lineage>
        <taxon>Bacteria</taxon>
        <taxon>Bacillati</taxon>
        <taxon>Actinomycetota</taxon>
        <taxon>Actinomycetes</taxon>
        <taxon>Propionibacteriales</taxon>
        <taxon>Nocardioidaceae</taxon>
        <taxon>Nocardioides</taxon>
    </lineage>
</organism>
<evidence type="ECO:0000313" key="1">
    <source>
        <dbReference type="EMBL" id="MBZ5738521.1"/>
    </source>
</evidence>
<dbReference type="RefSeq" id="WP_224122895.1">
    <property type="nucleotide sequence ID" value="NZ_JAIQZJ010000005.1"/>
</dbReference>
<name>A0ABS7UC17_9ACTN</name>
<reference evidence="1 2" key="1">
    <citation type="submission" date="2021-09" db="EMBL/GenBank/DDBJ databases">
        <title>Whole genome sequence of Nocardioides sp. GBK3QG-3.</title>
        <authorList>
            <person name="Tuo L."/>
        </authorList>
    </citation>
    <scope>NUCLEOTIDE SEQUENCE [LARGE SCALE GENOMIC DNA]</scope>
    <source>
        <strain evidence="1 2">GBK3QG-3</strain>
    </source>
</reference>
<proteinExistence type="predicted"/>
<comment type="caution">
    <text evidence="1">The sequence shown here is derived from an EMBL/GenBank/DDBJ whole genome shotgun (WGS) entry which is preliminary data.</text>
</comment>
<dbReference type="EMBL" id="JAIQZJ010000005">
    <property type="protein sequence ID" value="MBZ5738521.1"/>
    <property type="molecule type" value="Genomic_DNA"/>
</dbReference>
<gene>
    <name evidence="1" type="ORF">K8U61_10145</name>
</gene>